<evidence type="ECO:0000259" key="2">
    <source>
        <dbReference type="PROSITE" id="PS50181"/>
    </source>
</evidence>
<comment type="caution">
    <text evidence="3">The sequence shown here is derived from an EMBL/GenBank/DDBJ whole genome shotgun (WGS) entry which is preliminary data.</text>
</comment>
<dbReference type="InterPro" id="IPR001810">
    <property type="entry name" value="F-box_dom"/>
</dbReference>
<sequence>MEEFSSELILQKSSSLLVPKRVGFGYLPIDILVRIFEYFDEDELRTNITRVCQQWRAAAEVPRLWNTLKFQGRAIETDLICNKIYQFRDVTKIIIKAVLDPMIVLRQICRRCKDLTYLVLRNCPEISEDSLRYLLVACKHLQSLDLKGTPFKALILFEELPHCQEMRSINLGGNPHLSMKNVTTLVMNCQHLDGFHLGSFQPKDRVDLNDGTCYLILRKLVHNLTHLTLDCSSLSAATFASICRCRHLEYLCLNYAYNFRGCDFQNMWKTLTKLKVLKIRNGHLISEINCIRLFTEGQEIMRNLEVVDLTGCGKIANGSIQAISNCCKKIKRLIVKSCKHITTIDSLVEECPELEELNIGFCVNIKFDAVPHHLKKLFICDTVKHRMFARQVIQQCQRCEVRVCLSEFNKETKIFVYE</sequence>
<dbReference type="AlphaFoldDB" id="A0A9P0M1Z9"/>
<keyword evidence="4" id="KW-1185">Reference proteome</keyword>
<dbReference type="InterPro" id="IPR036047">
    <property type="entry name" value="F-box-like_dom_sf"/>
</dbReference>
<dbReference type="OrthoDB" id="10257471at2759"/>
<dbReference type="Gene3D" id="1.20.1280.50">
    <property type="match status" value="1"/>
</dbReference>
<organism evidence="3 4">
    <name type="scientific">Acanthoscelides obtectus</name>
    <name type="common">Bean weevil</name>
    <name type="synonym">Bruchus obtectus</name>
    <dbReference type="NCBI Taxonomy" id="200917"/>
    <lineage>
        <taxon>Eukaryota</taxon>
        <taxon>Metazoa</taxon>
        <taxon>Ecdysozoa</taxon>
        <taxon>Arthropoda</taxon>
        <taxon>Hexapoda</taxon>
        <taxon>Insecta</taxon>
        <taxon>Pterygota</taxon>
        <taxon>Neoptera</taxon>
        <taxon>Endopterygota</taxon>
        <taxon>Coleoptera</taxon>
        <taxon>Polyphaga</taxon>
        <taxon>Cucujiformia</taxon>
        <taxon>Chrysomeloidea</taxon>
        <taxon>Chrysomelidae</taxon>
        <taxon>Bruchinae</taxon>
        <taxon>Bruchini</taxon>
        <taxon>Acanthoscelides</taxon>
    </lineage>
</organism>
<protein>
    <recommendedName>
        <fullName evidence="2">F-box domain-containing protein</fullName>
    </recommendedName>
</protein>
<proteinExistence type="predicted"/>
<dbReference type="GO" id="GO:0031146">
    <property type="term" value="P:SCF-dependent proteasomal ubiquitin-dependent protein catabolic process"/>
    <property type="evidence" value="ECO:0007669"/>
    <property type="project" value="TreeGrafter"/>
</dbReference>
<gene>
    <name evidence="3" type="ORF">ACAOBT_LOCUS29754</name>
</gene>
<accession>A0A9P0M1Z9</accession>
<dbReference type="InterPro" id="IPR032675">
    <property type="entry name" value="LRR_dom_sf"/>
</dbReference>
<dbReference type="EMBL" id="CAKOFQ010007758">
    <property type="protein sequence ID" value="CAH2007630.1"/>
    <property type="molecule type" value="Genomic_DNA"/>
</dbReference>
<dbReference type="PANTHER" id="PTHR13318">
    <property type="entry name" value="PARTNER OF PAIRED, ISOFORM B-RELATED"/>
    <property type="match status" value="1"/>
</dbReference>
<dbReference type="InterPro" id="IPR006553">
    <property type="entry name" value="Leu-rich_rpt_Cys-con_subtyp"/>
</dbReference>
<dbReference type="Gene3D" id="3.80.10.10">
    <property type="entry name" value="Ribonuclease Inhibitor"/>
    <property type="match status" value="1"/>
</dbReference>
<name>A0A9P0M1Z9_ACAOB</name>
<dbReference type="SMART" id="SM00367">
    <property type="entry name" value="LRR_CC"/>
    <property type="match status" value="4"/>
</dbReference>
<dbReference type="SUPFAM" id="SSF52047">
    <property type="entry name" value="RNI-like"/>
    <property type="match status" value="1"/>
</dbReference>
<dbReference type="Proteomes" id="UP001152888">
    <property type="component" value="Unassembled WGS sequence"/>
</dbReference>
<dbReference type="GO" id="GO:0019005">
    <property type="term" value="C:SCF ubiquitin ligase complex"/>
    <property type="evidence" value="ECO:0007669"/>
    <property type="project" value="TreeGrafter"/>
</dbReference>
<keyword evidence="1" id="KW-0833">Ubl conjugation pathway</keyword>
<dbReference type="PANTHER" id="PTHR13318:SF95">
    <property type="entry name" value="F-BOX PROTEIN YLR352W"/>
    <property type="match status" value="1"/>
</dbReference>
<feature type="domain" description="F-box" evidence="2">
    <location>
        <begin position="21"/>
        <end position="68"/>
    </location>
</feature>
<dbReference type="Pfam" id="PF12937">
    <property type="entry name" value="F-box-like"/>
    <property type="match status" value="1"/>
</dbReference>
<reference evidence="3" key="1">
    <citation type="submission" date="2022-03" db="EMBL/GenBank/DDBJ databases">
        <authorList>
            <person name="Sayadi A."/>
        </authorList>
    </citation>
    <scope>NUCLEOTIDE SEQUENCE</scope>
</reference>
<evidence type="ECO:0000256" key="1">
    <source>
        <dbReference type="ARBA" id="ARBA00022786"/>
    </source>
</evidence>
<evidence type="ECO:0000313" key="4">
    <source>
        <dbReference type="Proteomes" id="UP001152888"/>
    </source>
</evidence>
<dbReference type="SUPFAM" id="SSF81383">
    <property type="entry name" value="F-box domain"/>
    <property type="match status" value="1"/>
</dbReference>
<dbReference type="PROSITE" id="PS50181">
    <property type="entry name" value="FBOX"/>
    <property type="match status" value="1"/>
</dbReference>
<evidence type="ECO:0000313" key="3">
    <source>
        <dbReference type="EMBL" id="CAH2007630.1"/>
    </source>
</evidence>